<organism evidence="2 3">
    <name type="scientific">Solicola gregarius</name>
    <dbReference type="NCBI Taxonomy" id="2908642"/>
    <lineage>
        <taxon>Bacteria</taxon>
        <taxon>Bacillati</taxon>
        <taxon>Actinomycetota</taxon>
        <taxon>Actinomycetes</taxon>
        <taxon>Propionibacteriales</taxon>
        <taxon>Nocardioidaceae</taxon>
        <taxon>Solicola</taxon>
    </lineage>
</organism>
<reference evidence="2" key="1">
    <citation type="submission" date="2022-01" db="EMBL/GenBank/DDBJ databases">
        <title>Nocardioidaceae gen. sp. A5X3R13.</title>
        <authorList>
            <person name="Lopez Marin M.A."/>
            <person name="Uhlik O."/>
        </authorList>
    </citation>
    <scope>NUCLEOTIDE SEQUENCE</scope>
    <source>
        <strain evidence="2">A5X3R13</strain>
    </source>
</reference>
<dbReference type="KEGG" id="sgrg:L0C25_11425"/>
<sequence length="121" mass="13494">MYDAITGGREHPAEKRSRDDTRGEVVGTWSPVEDQVEDGLTRWIADHEARDPALLGPDFGKGLLSPRPRQRAEPIRTPAVETLDMPSAIRLLDPADVYVAQPEALLKDQKRLATGQRTRLN</sequence>
<proteinExistence type="predicted"/>
<protein>
    <submittedName>
        <fullName evidence="2">Uncharacterized protein</fullName>
    </submittedName>
</protein>
<evidence type="ECO:0000313" key="2">
    <source>
        <dbReference type="EMBL" id="UYM07648.1"/>
    </source>
</evidence>
<feature type="region of interest" description="Disordered" evidence="1">
    <location>
        <begin position="51"/>
        <end position="80"/>
    </location>
</feature>
<evidence type="ECO:0000256" key="1">
    <source>
        <dbReference type="SAM" id="MobiDB-lite"/>
    </source>
</evidence>
<name>A0AA46YPI4_9ACTN</name>
<dbReference type="AlphaFoldDB" id="A0AA46YPI4"/>
<dbReference type="EMBL" id="CP094970">
    <property type="protein sequence ID" value="UYM07648.1"/>
    <property type="molecule type" value="Genomic_DNA"/>
</dbReference>
<dbReference type="RefSeq" id="WP_271636624.1">
    <property type="nucleotide sequence ID" value="NZ_CP094970.1"/>
</dbReference>
<accession>A0AA46YPI4</accession>
<gene>
    <name evidence="2" type="ORF">L0C25_11425</name>
</gene>
<feature type="region of interest" description="Disordered" evidence="1">
    <location>
        <begin position="1"/>
        <end position="27"/>
    </location>
</feature>
<evidence type="ECO:0000313" key="3">
    <source>
        <dbReference type="Proteomes" id="UP001164390"/>
    </source>
</evidence>
<feature type="compositionally biased region" description="Basic and acidic residues" evidence="1">
    <location>
        <begin position="8"/>
        <end position="23"/>
    </location>
</feature>
<dbReference type="Proteomes" id="UP001164390">
    <property type="component" value="Chromosome"/>
</dbReference>
<keyword evidence="3" id="KW-1185">Reference proteome</keyword>